<dbReference type="InterPro" id="IPR032675">
    <property type="entry name" value="LRR_dom_sf"/>
</dbReference>
<keyword evidence="3" id="KW-1185">Reference proteome</keyword>
<feature type="domain" description="At1g61320/AtMIF1 LRR" evidence="1">
    <location>
        <begin position="124"/>
        <end position="340"/>
    </location>
</feature>
<dbReference type="Proteomes" id="UP000324897">
    <property type="component" value="Chromosome 7"/>
</dbReference>
<gene>
    <name evidence="2" type="ORF">EJB05_35101</name>
</gene>
<dbReference type="SUPFAM" id="SSF52047">
    <property type="entry name" value="RNI-like"/>
    <property type="match status" value="1"/>
</dbReference>
<dbReference type="OrthoDB" id="691227at2759"/>
<protein>
    <recommendedName>
        <fullName evidence="1">At1g61320/AtMIF1 LRR domain-containing protein</fullName>
    </recommendedName>
</protein>
<dbReference type="Gramene" id="TVU18978">
    <property type="protein sequence ID" value="TVU18978"/>
    <property type="gene ID" value="EJB05_35101"/>
</dbReference>
<feature type="non-terminal residue" evidence="2">
    <location>
        <position position="1"/>
    </location>
</feature>
<dbReference type="Pfam" id="PF23622">
    <property type="entry name" value="LRR_At1g61320_AtMIF1"/>
    <property type="match status" value="1"/>
</dbReference>
<proteinExistence type="predicted"/>
<evidence type="ECO:0000259" key="1">
    <source>
        <dbReference type="Pfam" id="PF23622"/>
    </source>
</evidence>
<dbReference type="PANTHER" id="PTHR31900">
    <property type="entry name" value="F-BOX/RNI SUPERFAMILY PROTEIN-RELATED"/>
    <property type="match status" value="1"/>
</dbReference>
<comment type="caution">
    <text evidence="2">The sequence shown here is derived from an EMBL/GenBank/DDBJ whole genome shotgun (WGS) entry which is preliminary data.</text>
</comment>
<dbReference type="Gene3D" id="3.80.10.10">
    <property type="entry name" value="Ribonuclease Inhibitor"/>
    <property type="match status" value="1"/>
</dbReference>
<dbReference type="PANTHER" id="PTHR31900:SF30">
    <property type="entry name" value="SUPERFAMILY PROTEIN, PUTATIVE-RELATED"/>
    <property type="match status" value="1"/>
</dbReference>
<reference evidence="2 3" key="1">
    <citation type="journal article" date="2019" name="Sci. Rep.">
        <title>A high-quality genome of Eragrostis curvula grass provides insights into Poaceae evolution and supports new strategies to enhance forage quality.</title>
        <authorList>
            <person name="Carballo J."/>
            <person name="Santos B.A.C.M."/>
            <person name="Zappacosta D."/>
            <person name="Garbus I."/>
            <person name="Selva J.P."/>
            <person name="Gallo C.A."/>
            <person name="Diaz A."/>
            <person name="Albertini E."/>
            <person name="Caccamo M."/>
            <person name="Echenique V."/>
        </authorList>
    </citation>
    <scope>NUCLEOTIDE SEQUENCE [LARGE SCALE GENOMIC DNA]</scope>
    <source>
        <strain evidence="3">cv. Victoria</strain>
        <tissue evidence="2">Leaf</tissue>
    </source>
</reference>
<sequence length="447" mass="49578">MRALRVAMEGYHGKDAAALDQSVCYAVQQAGPALDVDLRLCYRLQICNRAYGQPIQHYNQGVQGFPPLPYLDSDDALMRPVSDTGSDNGSFVTSDDEKEAARDCDYWPCMPGVYMVPRVLFNCAALRSLSLSSCLLAPPATVRLPSLETLLLSRVHDGESEVQRFIAGCPHLADLTLEACETVTALSVLGGTRLRRLALRCCHGLASVAVDASELRAFEYRGAVPDTSLLTLHGGTQKIKYCKVDICGPEVTSMEELINLRELLQLFANAEHLHLESARLGSGIDEDVSVTFPSWPRLRHLELRGRLPDDDTAIVASVSSILEHTPNLEELSLAFHPEKHEGVRPVGSHFMEVDLLDAHYLRYNPHNVLTVRSVLIPCLRSRVREINLVHYQGGKAQRALAKFLLCNAPAVEELWCDFAEGPLWIQTELMREIKGWVVNKSANTHFS</sequence>
<dbReference type="AlphaFoldDB" id="A0A5J9U6V8"/>
<accession>A0A5J9U6V8</accession>
<dbReference type="InterPro" id="IPR055357">
    <property type="entry name" value="LRR_At1g61320_AtMIF1"/>
</dbReference>
<organism evidence="2 3">
    <name type="scientific">Eragrostis curvula</name>
    <name type="common">weeping love grass</name>
    <dbReference type="NCBI Taxonomy" id="38414"/>
    <lineage>
        <taxon>Eukaryota</taxon>
        <taxon>Viridiplantae</taxon>
        <taxon>Streptophyta</taxon>
        <taxon>Embryophyta</taxon>
        <taxon>Tracheophyta</taxon>
        <taxon>Spermatophyta</taxon>
        <taxon>Magnoliopsida</taxon>
        <taxon>Liliopsida</taxon>
        <taxon>Poales</taxon>
        <taxon>Poaceae</taxon>
        <taxon>PACMAD clade</taxon>
        <taxon>Chloridoideae</taxon>
        <taxon>Eragrostideae</taxon>
        <taxon>Eragrostidinae</taxon>
        <taxon>Eragrostis</taxon>
    </lineage>
</organism>
<evidence type="ECO:0000313" key="2">
    <source>
        <dbReference type="EMBL" id="TVU18978.1"/>
    </source>
</evidence>
<dbReference type="InterPro" id="IPR050232">
    <property type="entry name" value="FBL13/AtMIF1-like"/>
</dbReference>
<dbReference type="EMBL" id="RWGY01000029">
    <property type="protein sequence ID" value="TVU18978.1"/>
    <property type="molecule type" value="Genomic_DNA"/>
</dbReference>
<name>A0A5J9U6V8_9POAL</name>
<evidence type="ECO:0000313" key="3">
    <source>
        <dbReference type="Proteomes" id="UP000324897"/>
    </source>
</evidence>